<dbReference type="GO" id="GO:0006139">
    <property type="term" value="P:nucleobase-containing compound metabolic process"/>
    <property type="evidence" value="ECO:0007669"/>
    <property type="project" value="InterPro"/>
</dbReference>
<comment type="catalytic activity">
    <reaction evidence="7">
        <text>dCMP + ATP = dCDP + ADP</text>
        <dbReference type="Rhea" id="RHEA:25094"/>
        <dbReference type="ChEBI" id="CHEBI:30616"/>
        <dbReference type="ChEBI" id="CHEBI:57566"/>
        <dbReference type="ChEBI" id="CHEBI:58593"/>
        <dbReference type="ChEBI" id="CHEBI:456216"/>
        <dbReference type="EC" id="2.7.4.25"/>
    </reaction>
</comment>
<evidence type="ECO:0000259" key="9">
    <source>
        <dbReference type="Pfam" id="PF02224"/>
    </source>
</evidence>
<dbReference type="InterPro" id="IPR003136">
    <property type="entry name" value="Cytidylate_kin"/>
</dbReference>
<dbReference type="EC" id="2.7.4.25" evidence="2"/>
<dbReference type="AlphaFoldDB" id="A0A6J6DLQ8"/>
<evidence type="ECO:0000313" key="10">
    <source>
        <dbReference type="EMBL" id="CAB4563955.1"/>
    </source>
</evidence>
<dbReference type="GO" id="GO:0036431">
    <property type="term" value="F:dCMP kinase activity"/>
    <property type="evidence" value="ECO:0007669"/>
    <property type="project" value="InterPro"/>
</dbReference>
<proteinExistence type="inferred from homology"/>
<dbReference type="InterPro" id="IPR027417">
    <property type="entry name" value="P-loop_NTPase"/>
</dbReference>
<keyword evidence="6" id="KW-0067">ATP-binding</keyword>
<feature type="domain" description="Cytidylate kinase" evidence="9">
    <location>
        <begin position="6"/>
        <end position="205"/>
    </location>
</feature>
<keyword evidence="5" id="KW-0418">Kinase</keyword>
<sequence length="210" mass="22826">MTAFVVAVDGPAGSGKSSVCKEAARRLGFGYLDTGAGYRAMALHAKSHLHLDDAIASFEYDISLDPTNVQVKLDGESVTEDIRSDEVAKLVSAIARERAVRNQQREDARARIASCDKPGIIVEGRDITTVVAPEAQVRILLTASEEVRLSRRQKDQTEVAENLVARDKSDSKVADFLVPAEGVALLDTTNLSFEESVLALMKEIEEVRNV</sequence>
<organism evidence="10">
    <name type="scientific">freshwater metagenome</name>
    <dbReference type="NCBI Taxonomy" id="449393"/>
    <lineage>
        <taxon>unclassified sequences</taxon>
        <taxon>metagenomes</taxon>
        <taxon>ecological metagenomes</taxon>
    </lineage>
</organism>
<dbReference type="CDD" id="cd02020">
    <property type="entry name" value="CMPK"/>
    <property type="match status" value="1"/>
</dbReference>
<keyword evidence="4" id="KW-0547">Nucleotide-binding</keyword>
<reference evidence="10" key="1">
    <citation type="submission" date="2020-05" db="EMBL/GenBank/DDBJ databases">
        <authorList>
            <person name="Chiriac C."/>
            <person name="Salcher M."/>
            <person name="Ghai R."/>
            <person name="Kavagutti S V."/>
        </authorList>
    </citation>
    <scope>NUCLEOTIDE SEQUENCE</scope>
</reference>
<name>A0A6J6DLQ8_9ZZZZ</name>
<dbReference type="InterPro" id="IPR011994">
    <property type="entry name" value="Cytidylate_kinase_dom"/>
</dbReference>
<dbReference type="SUPFAM" id="SSF52540">
    <property type="entry name" value="P-loop containing nucleoside triphosphate hydrolases"/>
    <property type="match status" value="1"/>
</dbReference>
<protein>
    <recommendedName>
        <fullName evidence="2">(d)CMP kinase</fullName>
        <ecNumber evidence="2">2.7.4.25</ecNumber>
    </recommendedName>
</protein>
<evidence type="ECO:0000256" key="5">
    <source>
        <dbReference type="ARBA" id="ARBA00022777"/>
    </source>
</evidence>
<evidence type="ECO:0000256" key="7">
    <source>
        <dbReference type="ARBA" id="ARBA00047615"/>
    </source>
</evidence>
<evidence type="ECO:0000256" key="6">
    <source>
        <dbReference type="ARBA" id="ARBA00022840"/>
    </source>
</evidence>
<evidence type="ECO:0000256" key="1">
    <source>
        <dbReference type="ARBA" id="ARBA00009427"/>
    </source>
</evidence>
<dbReference type="HAMAP" id="MF_00238">
    <property type="entry name" value="Cytidyl_kinase_type1"/>
    <property type="match status" value="1"/>
</dbReference>
<keyword evidence="3" id="KW-0808">Transferase</keyword>
<dbReference type="EMBL" id="CAEZTO010000002">
    <property type="protein sequence ID" value="CAB4563955.1"/>
    <property type="molecule type" value="Genomic_DNA"/>
</dbReference>
<evidence type="ECO:0000256" key="8">
    <source>
        <dbReference type="ARBA" id="ARBA00048478"/>
    </source>
</evidence>
<dbReference type="Gene3D" id="3.40.50.300">
    <property type="entry name" value="P-loop containing nucleotide triphosphate hydrolases"/>
    <property type="match status" value="1"/>
</dbReference>
<evidence type="ECO:0000256" key="4">
    <source>
        <dbReference type="ARBA" id="ARBA00022741"/>
    </source>
</evidence>
<dbReference type="GO" id="GO:0005524">
    <property type="term" value="F:ATP binding"/>
    <property type="evidence" value="ECO:0007669"/>
    <property type="project" value="UniProtKB-KW"/>
</dbReference>
<accession>A0A6J6DLQ8</accession>
<dbReference type="Pfam" id="PF02224">
    <property type="entry name" value="Cytidylate_kin"/>
    <property type="match status" value="1"/>
</dbReference>
<dbReference type="NCBIfam" id="TIGR00017">
    <property type="entry name" value="cmk"/>
    <property type="match status" value="1"/>
</dbReference>
<comment type="catalytic activity">
    <reaction evidence="8">
        <text>CMP + ATP = CDP + ADP</text>
        <dbReference type="Rhea" id="RHEA:11600"/>
        <dbReference type="ChEBI" id="CHEBI:30616"/>
        <dbReference type="ChEBI" id="CHEBI:58069"/>
        <dbReference type="ChEBI" id="CHEBI:60377"/>
        <dbReference type="ChEBI" id="CHEBI:456216"/>
        <dbReference type="EC" id="2.7.4.25"/>
    </reaction>
</comment>
<evidence type="ECO:0000256" key="2">
    <source>
        <dbReference type="ARBA" id="ARBA00012906"/>
    </source>
</evidence>
<gene>
    <name evidence="10" type="ORF">UFOPK1693_00222</name>
</gene>
<evidence type="ECO:0000256" key="3">
    <source>
        <dbReference type="ARBA" id="ARBA00022679"/>
    </source>
</evidence>
<comment type="similarity">
    <text evidence="1">Belongs to the cytidylate kinase family. Type 1 subfamily.</text>
</comment>